<feature type="transmembrane region" description="Helical" evidence="1">
    <location>
        <begin position="101"/>
        <end position="122"/>
    </location>
</feature>
<keyword evidence="1" id="KW-1133">Transmembrane helix</keyword>
<sequence>MRAAPSVILFTSLSGAGFGLLAAAGLGLASGPKAWIFGYALAVAGLIASSFHLAHPLRGRFAFRAWRTSWLAREAWGAMAALSVLMPPTASVLAGGPPLRFLGVLGAGLCLATVFFTAMIYASLRAVPRWHHPTTPLIYLTCAATGGFRPARAEELCPPRGCPCLAAAWGAALRFVATRGFVSIGAVLLPA</sequence>
<dbReference type="Pfam" id="PF04976">
    <property type="entry name" value="DmsC"/>
    <property type="match status" value="1"/>
</dbReference>
<dbReference type="PANTHER" id="PTHR38095">
    <property type="entry name" value="ANAEROBIC DIMETHYL SULFOXIDE REDUCTASE CHAIN YNFH"/>
    <property type="match status" value="1"/>
</dbReference>
<name>A0ABW5ABH8_9RHOB</name>
<keyword evidence="3" id="KW-1185">Reference proteome</keyword>
<protein>
    <submittedName>
        <fullName evidence="2">DmsC/YnfH family molybdoenzyme membrane anchor subunit</fullName>
        <ecNumber evidence="2">1.8.5.3</ecNumber>
    </submittedName>
</protein>
<evidence type="ECO:0000313" key="2">
    <source>
        <dbReference type="EMBL" id="MFD2174836.1"/>
    </source>
</evidence>
<dbReference type="InterPro" id="IPR007059">
    <property type="entry name" value="DmsC"/>
</dbReference>
<dbReference type="Proteomes" id="UP001597413">
    <property type="component" value="Unassembled WGS sequence"/>
</dbReference>
<dbReference type="EMBL" id="JBHUIX010000012">
    <property type="protein sequence ID" value="MFD2174836.1"/>
    <property type="molecule type" value="Genomic_DNA"/>
</dbReference>
<feature type="transmembrane region" description="Helical" evidence="1">
    <location>
        <begin position="34"/>
        <end position="54"/>
    </location>
</feature>
<gene>
    <name evidence="2" type="ORF">ACFSM0_12105</name>
</gene>
<keyword evidence="1" id="KW-0812">Transmembrane</keyword>
<accession>A0ABW5ABH8</accession>
<organism evidence="2 3">
    <name type="scientific">Rhodobacter lacus</name>
    <dbReference type="NCBI Taxonomy" id="1641972"/>
    <lineage>
        <taxon>Bacteria</taxon>
        <taxon>Pseudomonadati</taxon>
        <taxon>Pseudomonadota</taxon>
        <taxon>Alphaproteobacteria</taxon>
        <taxon>Rhodobacterales</taxon>
        <taxon>Rhodobacter group</taxon>
        <taxon>Rhodobacter</taxon>
    </lineage>
</organism>
<feature type="transmembrane region" description="Helical" evidence="1">
    <location>
        <begin position="7"/>
        <end position="28"/>
    </location>
</feature>
<dbReference type="GO" id="GO:0016491">
    <property type="term" value="F:oxidoreductase activity"/>
    <property type="evidence" value="ECO:0007669"/>
    <property type="project" value="UniProtKB-KW"/>
</dbReference>
<feature type="transmembrane region" description="Helical" evidence="1">
    <location>
        <begin position="75"/>
        <end position="95"/>
    </location>
</feature>
<keyword evidence="2" id="KW-0560">Oxidoreductase</keyword>
<evidence type="ECO:0000313" key="3">
    <source>
        <dbReference type="Proteomes" id="UP001597413"/>
    </source>
</evidence>
<comment type="caution">
    <text evidence="2">The sequence shown here is derived from an EMBL/GenBank/DDBJ whole genome shotgun (WGS) entry which is preliminary data.</text>
</comment>
<proteinExistence type="predicted"/>
<dbReference type="RefSeq" id="WP_377390696.1">
    <property type="nucleotide sequence ID" value="NZ_JBHUIX010000012.1"/>
</dbReference>
<dbReference type="EC" id="1.8.5.3" evidence="2"/>
<dbReference type="PANTHER" id="PTHR38095:SF1">
    <property type="entry name" value="ANAEROBIC DIMETHYL SULFOXIDE REDUCTASE CHAIN YNFH"/>
    <property type="match status" value="1"/>
</dbReference>
<keyword evidence="1" id="KW-0472">Membrane</keyword>
<evidence type="ECO:0000256" key="1">
    <source>
        <dbReference type="SAM" id="Phobius"/>
    </source>
</evidence>
<reference evidence="3" key="1">
    <citation type="journal article" date="2019" name="Int. J. Syst. Evol. Microbiol.">
        <title>The Global Catalogue of Microorganisms (GCM) 10K type strain sequencing project: providing services to taxonomists for standard genome sequencing and annotation.</title>
        <authorList>
            <consortium name="The Broad Institute Genomics Platform"/>
            <consortium name="The Broad Institute Genome Sequencing Center for Infectious Disease"/>
            <person name="Wu L."/>
            <person name="Ma J."/>
        </authorList>
    </citation>
    <scope>NUCLEOTIDE SEQUENCE [LARGE SCALE GENOMIC DNA]</scope>
    <source>
        <strain evidence="3">CCUG 55131</strain>
    </source>
</reference>